<name>A0A2T2ZYX0_9PEZI</name>
<reference evidence="1 2" key="1">
    <citation type="journal article" date="2018" name="Mycol. Prog.">
        <title>Coniella lustricola, a new species from submerged detritus.</title>
        <authorList>
            <person name="Raudabaugh D.B."/>
            <person name="Iturriaga T."/>
            <person name="Carver A."/>
            <person name="Mondo S."/>
            <person name="Pangilinan J."/>
            <person name="Lipzen A."/>
            <person name="He G."/>
            <person name="Amirebrahimi M."/>
            <person name="Grigoriev I.V."/>
            <person name="Miller A.N."/>
        </authorList>
    </citation>
    <scope>NUCLEOTIDE SEQUENCE [LARGE SCALE GENOMIC DNA]</scope>
    <source>
        <strain evidence="1 2">B22-T-1</strain>
    </source>
</reference>
<evidence type="ECO:0000313" key="1">
    <source>
        <dbReference type="EMBL" id="PSR79790.1"/>
    </source>
</evidence>
<dbReference type="EMBL" id="KZ678554">
    <property type="protein sequence ID" value="PSR79790.1"/>
    <property type="molecule type" value="Genomic_DNA"/>
</dbReference>
<organism evidence="1 2">
    <name type="scientific">Coniella lustricola</name>
    <dbReference type="NCBI Taxonomy" id="2025994"/>
    <lineage>
        <taxon>Eukaryota</taxon>
        <taxon>Fungi</taxon>
        <taxon>Dikarya</taxon>
        <taxon>Ascomycota</taxon>
        <taxon>Pezizomycotina</taxon>
        <taxon>Sordariomycetes</taxon>
        <taxon>Sordariomycetidae</taxon>
        <taxon>Diaporthales</taxon>
        <taxon>Schizoparmaceae</taxon>
        <taxon>Coniella</taxon>
    </lineage>
</organism>
<dbReference type="InParanoid" id="A0A2T2ZYX0"/>
<gene>
    <name evidence="1" type="ORF">BD289DRAFT_441907</name>
</gene>
<proteinExistence type="predicted"/>
<sequence>MGSIMQSPGSTTEFTTPMGIRSWSRSRALLISGTNRFCPTISSKCLPLIASSNVLLPTTPNRWRLSSSNSNSVRRITTSSKCFSLTSNSRWVLTTTNHSLFRMLLTKACRRNTCSLMCSRSSITKETLPWTIKLTTPWFRLLLNKQRPYRLQTRPSATSCTDPQALALLRLHHSPTLRLHHSVFLKAMDHLSR</sequence>
<dbReference type="Proteomes" id="UP000241462">
    <property type="component" value="Unassembled WGS sequence"/>
</dbReference>
<evidence type="ECO:0000313" key="2">
    <source>
        <dbReference type="Proteomes" id="UP000241462"/>
    </source>
</evidence>
<dbReference type="AlphaFoldDB" id="A0A2T2ZYX0"/>
<accession>A0A2T2ZYX0</accession>
<protein>
    <submittedName>
        <fullName evidence="1">Uncharacterized protein</fullName>
    </submittedName>
</protein>
<keyword evidence="2" id="KW-1185">Reference proteome</keyword>